<proteinExistence type="predicted"/>
<feature type="signal peptide" evidence="2">
    <location>
        <begin position="1"/>
        <end position="19"/>
    </location>
</feature>
<dbReference type="PANTHER" id="PTHR24373">
    <property type="entry name" value="SLIT RELATED LEUCINE-RICH REPEAT NEURONAL PROTEIN"/>
    <property type="match status" value="1"/>
</dbReference>
<keyword evidence="1 2" id="KW-0732">Signal</keyword>
<protein>
    <submittedName>
        <fullName evidence="3">Uncharacterized protein</fullName>
    </submittedName>
</protein>
<dbReference type="Pfam" id="PF13855">
    <property type="entry name" value="LRR_8"/>
    <property type="match status" value="1"/>
</dbReference>
<reference evidence="3" key="2">
    <citation type="submission" date="2022-10" db="EMBL/GenBank/DDBJ databases">
        <authorList>
            <consortium name="ENA_rothamsted_submissions"/>
            <consortium name="culmorum"/>
            <person name="King R."/>
        </authorList>
    </citation>
    <scope>NUCLEOTIDE SEQUENCE</scope>
</reference>
<dbReference type="InterPro" id="IPR032675">
    <property type="entry name" value="LRR_dom_sf"/>
</dbReference>
<dbReference type="Proteomes" id="UP001153620">
    <property type="component" value="Chromosome 4"/>
</dbReference>
<evidence type="ECO:0000256" key="1">
    <source>
        <dbReference type="ARBA" id="ARBA00022729"/>
    </source>
</evidence>
<dbReference type="EMBL" id="OU895880">
    <property type="protein sequence ID" value="CAG9810429.1"/>
    <property type="molecule type" value="Genomic_DNA"/>
</dbReference>
<evidence type="ECO:0000313" key="4">
    <source>
        <dbReference type="Proteomes" id="UP001153620"/>
    </source>
</evidence>
<feature type="chain" id="PRO_5040172005" evidence="2">
    <location>
        <begin position="20"/>
        <end position="384"/>
    </location>
</feature>
<organism evidence="3 4">
    <name type="scientific">Chironomus riparius</name>
    <dbReference type="NCBI Taxonomy" id="315576"/>
    <lineage>
        <taxon>Eukaryota</taxon>
        <taxon>Metazoa</taxon>
        <taxon>Ecdysozoa</taxon>
        <taxon>Arthropoda</taxon>
        <taxon>Hexapoda</taxon>
        <taxon>Insecta</taxon>
        <taxon>Pterygota</taxon>
        <taxon>Neoptera</taxon>
        <taxon>Endopterygota</taxon>
        <taxon>Diptera</taxon>
        <taxon>Nematocera</taxon>
        <taxon>Chironomoidea</taxon>
        <taxon>Chironomidae</taxon>
        <taxon>Chironominae</taxon>
        <taxon>Chironomus</taxon>
    </lineage>
</organism>
<sequence length="384" mass="43493">MAKLLIIFIFTAVISYLDAVDIMCKYQILEFIPLGSTYTCYTTSFYQISSRSESSITQTTGLHLFGKNNINVEGFEWKYGNIAYFPTKLTSIFNNLKVIYMVTYIKEIRQSDLMPFTKLVHLNMNYNQIEVLEAGLFDYNPHLEYINFKSNKISQIDSKIFDKLPKMRFLDLRTNECINMKAEDSLTDVKDVIQSVQSKCDPDYSNLLKKFKELNDKVPNLSADVLNVKLQELESSLMSLKFAESKQFKENIQKLKSILASKMQLLSSEEDSGTVEACPALKSKFKAFMFSMEDLVTQLVNTSGVEGRHKESNKSAEGVDELAVNLKAAVNNINKESLEFRGSSSNLNNAVANLNESYAKLADIVRQIEGKFDKIKTALNVAGL</sequence>
<keyword evidence="4" id="KW-1185">Reference proteome</keyword>
<gene>
    <name evidence="3" type="ORF">CHIRRI_LOCUS13242</name>
</gene>
<reference evidence="3" key="1">
    <citation type="submission" date="2022-01" db="EMBL/GenBank/DDBJ databases">
        <authorList>
            <person name="King R."/>
        </authorList>
    </citation>
    <scope>NUCLEOTIDE SEQUENCE</scope>
</reference>
<dbReference type="PANTHER" id="PTHR24373:SF275">
    <property type="entry name" value="TIR DOMAIN-CONTAINING PROTEIN"/>
    <property type="match status" value="1"/>
</dbReference>
<dbReference type="InterPro" id="IPR001611">
    <property type="entry name" value="Leu-rich_rpt"/>
</dbReference>
<dbReference type="SUPFAM" id="SSF46966">
    <property type="entry name" value="Spectrin repeat"/>
    <property type="match status" value="1"/>
</dbReference>
<dbReference type="AlphaFoldDB" id="A0A9N9S7Y9"/>
<dbReference type="Gene3D" id="1.20.58.60">
    <property type="match status" value="1"/>
</dbReference>
<dbReference type="SUPFAM" id="SSF52058">
    <property type="entry name" value="L domain-like"/>
    <property type="match status" value="1"/>
</dbReference>
<dbReference type="Gene3D" id="3.80.10.10">
    <property type="entry name" value="Ribonuclease Inhibitor"/>
    <property type="match status" value="1"/>
</dbReference>
<name>A0A9N9S7Y9_9DIPT</name>
<accession>A0A9N9S7Y9</accession>
<evidence type="ECO:0000256" key="2">
    <source>
        <dbReference type="SAM" id="SignalP"/>
    </source>
</evidence>
<evidence type="ECO:0000313" key="3">
    <source>
        <dbReference type="EMBL" id="CAG9810429.1"/>
    </source>
</evidence>
<dbReference type="InterPro" id="IPR050328">
    <property type="entry name" value="Dev_Immune_Receptor"/>
</dbReference>
<dbReference type="OrthoDB" id="10251250at2759"/>